<evidence type="ECO:0000313" key="4">
    <source>
        <dbReference type="EMBL" id="QDT71187.1"/>
    </source>
</evidence>
<dbReference type="InterPro" id="IPR015943">
    <property type="entry name" value="WD40/YVTN_repeat-like_dom_sf"/>
</dbReference>
<evidence type="ECO:0000256" key="1">
    <source>
        <dbReference type="SAM" id="MobiDB-lite"/>
    </source>
</evidence>
<dbReference type="AlphaFoldDB" id="A0A517TS38"/>
<feature type="region of interest" description="Disordered" evidence="1">
    <location>
        <begin position="250"/>
        <end position="270"/>
    </location>
</feature>
<organism evidence="4 5">
    <name type="scientific">Lacipirellula limnantheis</name>
    <dbReference type="NCBI Taxonomy" id="2528024"/>
    <lineage>
        <taxon>Bacteria</taxon>
        <taxon>Pseudomonadati</taxon>
        <taxon>Planctomycetota</taxon>
        <taxon>Planctomycetia</taxon>
        <taxon>Pirellulales</taxon>
        <taxon>Lacipirellulaceae</taxon>
        <taxon>Lacipirellula</taxon>
    </lineage>
</organism>
<feature type="signal peptide" evidence="2">
    <location>
        <begin position="1"/>
        <end position="20"/>
    </location>
</feature>
<dbReference type="PANTHER" id="PTHR34512:SF30">
    <property type="entry name" value="OUTER MEMBRANE PROTEIN ASSEMBLY FACTOR BAMB"/>
    <property type="match status" value="1"/>
</dbReference>
<evidence type="ECO:0000256" key="2">
    <source>
        <dbReference type="SAM" id="SignalP"/>
    </source>
</evidence>
<keyword evidence="2" id="KW-0732">Signal</keyword>
<dbReference type="PANTHER" id="PTHR34512">
    <property type="entry name" value="CELL SURFACE PROTEIN"/>
    <property type="match status" value="1"/>
</dbReference>
<dbReference type="InterPro" id="IPR011047">
    <property type="entry name" value="Quinoprotein_ADH-like_sf"/>
</dbReference>
<name>A0A517TS38_9BACT</name>
<accession>A0A517TS38</accession>
<dbReference type="Pfam" id="PF13360">
    <property type="entry name" value="PQQ_2"/>
    <property type="match status" value="1"/>
</dbReference>
<dbReference type="InterPro" id="IPR002372">
    <property type="entry name" value="PQQ_rpt_dom"/>
</dbReference>
<sequence precursor="true">MLLFWLALIVAGTGIVSTEAAEPAPADLGTRAQGIDWPDFLGPRRDSRSPETGLAAVAADVAGGKPLRVVWQCDLGESYCAPSVSRGRLFHFDRHGDVHRLTCRNSETGAELWTYELPASFTDMLGYNNGPRATPVVDGERVYVMSPEGLLACVQVVDGKEIWKVDTLQQFGVVKNFFGVGSTPIVWGDLLIANIGGSPPGSPPNVYAAQGKVEGNGSGVVAFDKLTGKVRWQATDELASYASPVIAQLQPPAPPGGDVERNGDRPPGGAGGYRERCFVLARGGLVVLDPATGKVDFQFPWRASKLESVNASSPVIVDDQVFISEAYGPGAALLRVKPDGEHEVVWQDQPRSRERSLELHWNTAVHDAGHLYGSSGQHGGNAELRCIDLATGKVAWQEPRLSRSSLLLVDGHFVCLSEDGSLRLLRATPERYDLAAEITPRGEDGQPLLEYPAWAAPVLSHGLLYVRGANRLVCLELIP</sequence>
<proteinExistence type="predicted"/>
<keyword evidence="5" id="KW-1185">Reference proteome</keyword>
<protein>
    <submittedName>
        <fullName evidence="4">Outer membrane biogenesis protein BamB</fullName>
    </submittedName>
</protein>
<dbReference type="Proteomes" id="UP000317909">
    <property type="component" value="Chromosome"/>
</dbReference>
<evidence type="ECO:0000259" key="3">
    <source>
        <dbReference type="Pfam" id="PF13360"/>
    </source>
</evidence>
<dbReference type="KEGG" id="llh:I41_03420"/>
<dbReference type="EMBL" id="CP036339">
    <property type="protein sequence ID" value="QDT71187.1"/>
    <property type="molecule type" value="Genomic_DNA"/>
</dbReference>
<feature type="chain" id="PRO_5022075368" evidence="2">
    <location>
        <begin position="21"/>
        <end position="479"/>
    </location>
</feature>
<gene>
    <name evidence="4" type="ORF">I41_03420</name>
</gene>
<dbReference type="Gene3D" id="2.130.10.10">
    <property type="entry name" value="YVTN repeat-like/Quinoprotein amine dehydrogenase"/>
    <property type="match status" value="2"/>
</dbReference>
<dbReference type="SUPFAM" id="SSF50998">
    <property type="entry name" value="Quinoprotein alcohol dehydrogenase-like"/>
    <property type="match status" value="1"/>
</dbReference>
<reference evidence="4 5" key="1">
    <citation type="submission" date="2019-02" db="EMBL/GenBank/DDBJ databases">
        <title>Deep-cultivation of Planctomycetes and their phenomic and genomic characterization uncovers novel biology.</title>
        <authorList>
            <person name="Wiegand S."/>
            <person name="Jogler M."/>
            <person name="Boedeker C."/>
            <person name="Pinto D."/>
            <person name="Vollmers J."/>
            <person name="Rivas-Marin E."/>
            <person name="Kohn T."/>
            <person name="Peeters S.H."/>
            <person name="Heuer A."/>
            <person name="Rast P."/>
            <person name="Oberbeckmann S."/>
            <person name="Bunk B."/>
            <person name="Jeske O."/>
            <person name="Meyerdierks A."/>
            <person name="Storesund J.E."/>
            <person name="Kallscheuer N."/>
            <person name="Luecker S."/>
            <person name="Lage O.M."/>
            <person name="Pohl T."/>
            <person name="Merkel B.J."/>
            <person name="Hornburger P."/>
            <person name="Mueller R.-W."/>
            <person name="Bruemmer F."/>
            <person name="Labrenz M."/>
            <person name="Spormann A.M."/>
            <person name="Op den Camp H."/>
            <person name="Overmann J."/>
            <person name="Amann R."/>
            <person name="Jetten M.S.M."/>
            <person name="Mascher T."/>
            <person name="Medema M.H."/>
            <person name="Devos D.P."/>
            <person name="Kaster A.-K."/>
            <person name="Ovreas L."/>
            <person name="Rohde M."/>
            <person name="Galperin M.Y."/>
            <person name="Jogler C."/>
        </authorList>
    </citation>
    <scope>NUCLEOTIDE SEQUENCE [LARGE SCALE GENOMIC DNA]</scope>
    <source>
        <strain evidence="4 5">I41</strain>
    </source>
</reference>
<evidence type="ECO:0000313" key="5">
    <source>
        <dbReference type="Proteomes" id="UP000317909"/>
    </source>
</evidence>
<feature type="domain" description="Pyrrolo-quinoline quinone repeat" evidence="3">
    <location>
        <begin position="101"/>
        <end position="397"/>
    </location>
</feature>